<keyword evidence="2" id="KW-0812">Transmembrane</keyword>
<feature type="region of interest" description="Disordered" evidence="1">
    <location>
        <begin position="61"/>
        <end position="132"/>
    </location>
</feature>
<reference evidence="3 4" key="1">
    <citation type="journal article" date="2019" name="Int. J. Syst. Evol. Microbiol.">
        <title>The Global Catalogue of Microorganisms (GCM) 10K type strain sequencing project: providing services to taxonomists for standard genome sequencing and annotation.</title>
        <authorList>
            <consortium name="The Broad Institute Genomics Platform"/>
            <consortium name="The Broad Institute Genome Sequencing Center for Infectious Disease"/>
            <person name="Wu L."/>
            <person name="Ma J."/>
        </authorList>
    </citation>
    <scope>NUCLEOTIDE SEQUENCE [LARGE SCALE GENOMIC DNA]</scope>
    <source>
        <strain evidence="3 4">JCM 10303</strain>
    </source>
</reference>
<name>A0ABN1DNJ2_SACER</name>
<keyword evidence="2" id="KW-0472">Membrane</keyword>
<feature type="compositionally biased region" description="Polar residues" evidence="1">
    <location>
        <begin position="106"/>
        <end position="124"/>
    </location>
</feature>
<evidence type="ECO:0000313" key="3">
    <source>
        <dbReference type="EMBL" id="GAA0548110.1"/>
    </source>
</evidence>
<evidence type="ECO:0000256" key="1">
    <source>
        <dbReference type="SAM" id="MobiDB-lite"/>
    </source>
</evidence>
<evidence type="ECO:0000256" key="2">
    <source>
        <dbReference type="SAM" id="Phobius"/>
    </source>
</evidence>
<protein>
    <submittedName>
        <fullName evidence="3">Uncharacterized protein</fullName>
    </submittedName>
</protein>
<feature type="compositionally biased region" description="Low complexity" evidence="1">
    <location>
        <begin position="61"/>
        <end position="78"/>
    </location>
</feature>
<feature type="region of interest" description="Disordered" evidence="1">
    <location>
        <begin position="267"/>
        <end position="292"/>
    </location>
</feature>
<dbReference type="Proteomes" id="UP001500729">
    <property type="component" value="Unassembled WGS sequence"/>
</dbReference>
<evidence type="ECO:0000313" key="4">
    <source>
        <dbReference type="Proteomes" id="UP001500729"/>
    </source>
</evidence>
<organism evidence="3 4">
    <name type="scientific">Saccharopolyspora erythraea</name>
    <name type="common">Streptomyces erythraeus</name>
    <dbReference type="NCBI Taxonomy" id="1836"/>
    <lineage>
        <taxon>Bacteria</taxon>
        <taxon>Bacillati</taxon>
        <taxon>Actinomycetota</taxon>
        <taxon>Actinomycetes</taxon>
        <taxon>Pseudonocardiales</taxon>
        <taxon>Pseudonocardiaceae</taxon>
        <taxon>Saccharopolyspora</taxon>
    </lineage>
</organism>
<keyword evidence="4" id="KW-1185">Reference proteome</keyword>
<accession>A0ABN1DNJ2</accession>
<feature type="transmembrane region" description="Helical" evidence="2">
    <location>
        <begin position="31"/>
        <end position="50"/>
    </location>
</feature>
<dbReference type="EMBL" id="BAAAGS010000045">
    <property type="protein sequence ID" value="GAA0548110.1"/>
    <property type="molecule type" value="Genomic_DNA"/>
</dbReference>
<sequence length="292" mass="30918">MVPAGERGLVTLPEDKREPPEKQGSSGDPPWVLITGAAASIVAVLGFFGFSNIEQVTSLFAESASPSSTTEPTRTSTEFAKSETTEPESAEPESTERDSTSEAARPTSTEFDSSTLDDISTDETPFTRDALLPGTFTDSKGVEYSLVASGTHDCTSAAHMSSNMRELLSEFDCSRSVTGNYRPGDDSILVSVQVQAFEDASTAQRLSDAIGRTETVNYGIFCPTNGVGSDACGSSDYPEAEISQYRAADHRYLVLATAFYTNLTSDSRSAEWTGPAAKAASRAAGPENHVGS</sequence>
<proteinExistence type="predicted"/>
<gene>
    <name evidence="3" type="ORF">GCM10009533_53530</name>
</gene>
<comment type="caution">
    <text evidence="3">The sequence shown here is derived from an EMBL/GenBank/DDBJ whole genome shotgun (WGS) entry which is preliminary data.</text>
</comment>
<feature type="region of interest" description="Disordered" evidence="1">
    <location>
        <begin position="1"/>
        <end position="30"/>
    </location>
</feature>
<keyword evidence="2" id="KW-1133">Transmembrane helix</keyword>